<dbReference type="EnsemblMetazoa" id="CPIJ000328-RA">
    <property type="protein sequence ID" value="CPIJ000328-PA"/>
    <property type="gene ID" value="CPIJ000328"/>
</dbReference>
<organism>
    <name type="scientific">Culex quinquefasciatus</name>
    <name type="common">Southern house mosquito</name>
    <name type="synonym">Culex pungens</name>
    <dbReference type="NCBI Taxonomy" id="7176"/>
    <lineage>
        <taxon>Eukaryota</taxon>
        <taxon>Metazoa</taxon>
        <taxon>Ecdysozoa</taxon>
        <taxon>Arthropoda</taxon>
        <taxon>Hexapoda</taxon>
        <taxon>Insecta</taxon>
        <taxon>Pterygota</taxon>
        <taxon>Neoptera</taxon>
        <taxon>Endopterygota</taxon>
        <taxon>Diptera</taxon>
        <taxon>Nematocera</taxon>
        <taxon>Culicoidea</taxon>
        <taxon>Culicidae</taxon>
        <taxon>Culicinae</taxon>
        <taxon>Culicini</taxon>
        <taxon>Culex</taxon>
        <taxon>Culex</taxon>
    </lineage>
</organism>
<dbReference type="VEuPathDB" id="VectorBase:CPIJ000328"/>
<dbReference type="VEuPathDB" id="VectorBase:CQUJHB006209"/>
<dbReference type="HOGENOM" id="CLU_2348716_0_0_1"/>
<dbReference type="EMBL" id="DS231814">
    <property type="protein sequence ID" value="EDS31754.1"/>
    <property type="molecule type" value="Genomic_DNA"/>
</dbReference>
<evidence type="ECO:0000313" key="2">
    <source>
        <dbReference type="EnsemblMetazoa" id="CPIJ000328-PA"/>
    </source>
</evidence>
<reference evidence="2" key="2">
    <citation type="submission" date="2021-02" db="UniProtKB">
        <authorList>
            <consortium name="EnsemblMetazoa"/>
        </authorList>
    </citation>
    <scope>IDENTIFICATION</scope>
    <source>
        <strain evidence="2">JHB</strain>
    </source>
</reference>
<dbReference type="KEGG" id="cqu:CpipJ_CPIJ000328"/>
<name>B0VZL7_CULQU</name>
<gene>
    <name evidence="2" type="primary">6031052</name>
    <name evidence="1" type="ORF">CpipJ_CPIJ000328</name>
</gene>
<dbReference type="InParanoid" id="B0VZL7"/>
<reference evidence="1" key="1">
    <citation type="submission" date="2007-03" db="EMBL/GenBank/DDBJ databases">
        <title>Annotation of Culex pipiens quinquefasciatus.</title>
        <authorList>
            <consortium name="The Broad Institute Genome Sequencing Platform"/>
            <person name="Atkinson P.W."/>
            <person name="Hemingway J."/>
            <person name="Christensen B.M."/>
            <person name="Higgs S."/>
            <person name="Kodira C."/>
            <person name="Hannick L."/>
            <person name="Megy K."/>
            <person name="O'Leary S."/>
            <person name="Pearson M."/>
            <person name="Haas B.J."/>
            <person name="Mauceli E."/>
            <person name="Wortman J.R."/>
            <person name="Lee N.H."/>
            <person name="Guigo R."/>
            <person name="Stanke M."/>
            <person name="Alvarado L."/>
            <person name="Amedeo P."/>
            <person name="Antoine C.H."/>
            <person name="Arensburger P."/>
            <person name="Bidwell S.L."/>
            <person name="Crawford M."/>
            <person name="Camaro F."/>
            <person name="Devon K."/>
            <person name="Engels R."/>
            <person name="Hammond M."/>
            <person name="Howarth C."/>
            <person name="Koehrsen M."/>
            <person name="Lawson D."/>
            <person name="Montgomery P."/>
            <person name="Nene V."/>
            <person name="Nusbaum C."/>
            <person name="Puiu D."/>
            <person name="Romero-Severson J."/>
            <person name="Severson D.W."/>
            <person name="Shumway M."/>
            <person name="Sisk P."/>
            <person name="Stolte C."/>
            <person name="Zeng Q."/>
            <person name="Eisenstadt E."/>
            <person name="Fraser-Liggett C."/>
            <person name="Strausberg R."/>
            <person name="Galagan J."/>
            <person name="Birren B."/>
            <person name="Collins F.H."/>
        </authorList>
    </citation>
    <scope>NUCLEOTIDE SEQUENCE [LARGE SCALE GENOMIC DNA]</scope>
    <source>
        <strain evidence="1">JHB</strain>
    </source>
</reference>
<sequence>MCSACGGKISLEENLDQTPSQAVGDSQLATAVKLCNCFPKFPSTTNIVRSGSANVIPPRPFSADRAEARRSVANLTSNFEAFFNSHIGIPNAADARR</sequence>
<accession>B0VZL7</accession>
<dbReference type="Proteomes" id="UP000002320">
    <property type="component" value="Unassembled WGS sequence"/>
</dbReference>
<evidence type="ECO:0000313" key="1">
    <source>
        <dbReference type="EMBL" id="EDS31754.1"/>
    </source>
</evidence>
<keyword evidence="3" id="KW-1185">Reference proteome</keyword>
<dbReference type="AlphaFoldDB" id="B0VZL7"/>
<dbReference type="OrthoDB" id="248923at2759"/>
<protein>
    <submittedName>
        <fullName evidence="1 2">Uncharacterized protein</fullName>
    </submittedName>
</protein>
<proteinExistence type="predicted"/>
<evidence type="ECO:0000313" key="3">
    <source>
        <dbReference type="Proteomes" id="UP000002320"/>
    </source>
</evidence>